<dbReference type="Pfam" id="PF00535">
    <property type="entry name" value="Glycos_transf_2"/>
    <property type="match status" value="1"/>
</dbReference>
<feature type="domain" description="Glycosyltransferase 2-like" evidence="1">
    <location>
        <begin position="7"/>
        <end position="167"/>
    </location>
</feature>
<dbReference type="SUPFAM" id="SSF53448">
    <property type="entry name" value="Nucleotide-diphospho-sugar transferases"/>
    <property type="match status" value="1"/>
</dbReference>
<dbReference type="InterPro" id="IPR029044">
    <property type="entry name" value="Nucleotide-diphossugar_trans"/>
</dbReference>
<accession>A0A223P3X5</accession>
<dbReference type="KEGG" id="muc:MuYL_4909"/>
<dbReference type="OrthoDB" id="9815923at2"/>
<organism evidence="2 3">
    <name type="scientific">Mucilaginibacter xinganensis</name>
    <dbReference type="NCBI Taxonomy" id="1234841"/>
    <lineage>
        <taxon>Bacteria</taxon>
        <taxon>Pseudomonadati</taxon>
        <taxon>Bacteroidota</taxon>
        <taxon>Sphingobacteriia</taxon>
        <taxon>Sphingobacteriales</taxon>
        <taxon>Sphingobacteriaceae</taxon>
        <taxon>Mucilaginibacter</taxon>
    </lineage>
</organism>
<dbReference type="AlphaFoldDB" id="A0A223P3X5"/>
<name>A0A223P3X5_9SPHI</name>
<dbReference type="RefSeq" id="WP_094572759.1">
    <property type="nucleotide sequence ID" value="NZ_CP022743.1"/>
</dbReference>
<dbReference type="InterPro" id="IPR001173">
    <property type="entry name" value="Glyco_trans_2-like"/>
</dbReference>
<gene>
    <name evidence="2" type="ORF">MuYL_4909</name>
</gene>
<dbReference type="Proteomes" id="UP000215002">
    <property type="component" value="Chromosome"/>
</dbReference>
<dbReference type="PANTHER" id="PTHR43685:SF11">
    <property type="entry name" value="GLYCOSYLTRANSFERASE TAGX-RELATED"/>
    <property type="match status" value="1"/>
</dbReference>
<protein>
    <recommendedName>
        <fullName evidence="1">Glycosyltransferase 2-like domain-containing protein</fullName>
    </recommendedName>
</protein>
<dbReference type="InterPro" id="IPR050834">
    <property type="entry name" value="Glycosyltransf_2"/>
</dbReference>
<reference evidence="2 3" key="1">
    <citation type="submission" date="2017-08" db="EMBL/GenBank/DDBJ databases">
        <title>Complete genome sequence of Mucilaginibacter sp. strain BJC16-A31.</title>
        <authorList>
            <consortium name="Henan University of Science and Technology"/>
            <person name="You X."/>
        </authorList>
    </citation>
    <scope>NUCLEOTIDE SEQUENCE [LARGE SCALE GENOMIC DNA]</scope>
    <source>
        <strain evidence="2 3">BJC16-A31</strain>
    </source>
</reference>
<dbReference type="PANTHER" id="PTHR43685">
    <property type="entry name" value="GLYCOSYLTRANSFERASE"/>
    <property type="match status" value="1"/>
</dbReference>
<sequence length="300" mass="33383">MSAYQLSFIIATRNRLPFLKITLEKLMCALQPDEEIVVVDGDSTDGAKEYLQQLFGEGKIHQFVSEPDHNQAHGWNKALLLARGTIIKKVIDDDVYSFTAISKCKQFMLANPLVDICISNGLTADLLAPEEIATTGRLKYFKEWKSGNANCFTFSDVYMLIRKSALSYLGLFDTQFTMLDWEYSLRCSYLKANIVYYTGYNALSVNTPGNVTSSAGAETLKREGIIGKEKYGYKGDRSDISLFSEMKIAIGKAINYKAGTRNTQAAAAQPSAVAEMEEVYNRLYDAIEAYNLGTEAAFIS</sequence>
<dbReference type="Gene3D" id="3.90.550.10">
    <property type="entry name" value="Spore Coat Polysaccharide Biosynthesis Protein SpsA, Chain A"/>
    <property type="match status" value="1"/>
</dbReference>
<dbReference type="EMBL" id="CP022743">
    <property type="protein sequence ID" value="ASU36792.1"/>
    <property type="molecule type" value="Genomic_DNA"/>
</dbReference>
<evidence type="ECO:0000313" key="3">
    <source>
        <dbReference type="Proteomes" id="UP000215002"/>
    </source>
</evidence>
<evidence type="ECO:0000313" key="2">
    <source>
        <dbReference type="EMBL" id="ASU36792.1"/>
    </source>
</evidence>
<keyword evidence="3" id="KW-1185">Reference proteome</keyword>
<evidence type="ECO:0000259" key="1">
    <source>
        <dbReference type="Pfam" id="PF00535"/>
    </source>
</evidence>
<proteinExistence type="predicted"/>